<evidence type="ECO:0000259" key="5">
    <source>
        <dbReference type="SMART" id="SM00382"/>
    </source>
</evidence>
<dbReference type="Pfam" id="PF14490">
    <property type="entry name" value="HHH_RecD2"/>
    <property type="match status" value="1"/>
</dbReference>
<dbReference type="InterPro" id="IPR055446">
    <property type="entry name" value="RecD2_N_OB"/>
</dbReference>
<gene>
    <name evidence="6" type="ORF">A3F83_08530</name>
</gene>
<dbReference type="Proteomes" id="UP000179129">
    <property type="component" value="Unassembled WGS sequence"/>
</dbReference>
<dbReference type="Pfam" id="PF13538">
    <property type="entry name" value="UvrD_C_2"/>
    <property type="match status" value="1"/>
</dbReference>
<feature type="domain" description="AAA+ ATPase" evidence="5">
    <location>
        <begin position="343"/>
        <end position="485"/>
    </location>
</feature>
<protein>
    <recommendedName>
        <fullName evidence="8">Recombinase RecD</fullName>
    </recommendedName>
</protein>
<sequence length="742" mass="81566">MPETLTGYLELISYHNEENDYTVARLRAEGSEERVTVVGHLSGVHEGEHLRLTGAWKQHPRFGAQFSVESYQFIYPETEAGIERYLASGLIRGIGPKIAERIVSRFGRETLEVIELRPEDLKKVPGLGRKKISQIKEAWEEQRGIRRLMIFLQSYGVSGAIAARIYRRYREQGVEAVSQNPYRLAEEVRGIGFATADRIARSLGFAADSPLRIRSGLLHSAEQAGERGHTCLPRELFLQNAADLLELKKEALEETLAEMAGLGRLVLERDETEGREFVYSNDSFWAEAACAQGLARIMAEAGPETGSESRLPEQASVWIAAFERERVIELSGEQKEAVAGAVTGGVSLITGGPGTGKTTIIAALAAILERRGFTVVLAAPTGRAAKKMGEAAGGAPAFTIPRLLGWSFGEGRFLHNAARPLKGDLFVIDEVSMVDLPLFASLLDALPGGARLVLVGDVDQLPSIGPGKLLADLIDSRAIPVYRLNEIFRQAGLSRIVLNAHRVRRGEVPSGGPPGGQEEESQAESGIPAGQDFFLVVQPEALKAREMMVRLAAERLEAKFGFDPLTDLQVITPMNRGTCGTRELNSALQEALNPNGEKIKFGRGLRVGDRVMQIRNDYEKDVFNGDVGRVRGCDEQSQRLSVDFDGRIVNYDSLELEDLSMAYAVTVHKSQGSEYPAVIIILLNEHYVMLQRNLLYTAISRGRKLVVLIGDPRAFSRAVGNARVQFRCTRLAQRLRSVLKLC</sequence>
<dbReference type="SMART" id="SM00278">
    <property type="entry name" value="HhH1"/>
    <property type="match status" value="3"/>
</dbReference>
<dbReference type="GO" id="GO:0006310">
    <property type="term" value="P:DNA recombination"/>
    <property type="evidence" value="ECO:0007669"/>
    <property type="project" value="InterPro"/>
</dbReference>
<dbReference type="Pfam" id="PF23139">
    <property type="entry name" value="OB_YrrC"/>
    <property type="match status" value="1"/>
</dbReference>
<dbReference type="GO" id="GO:0003677">
    <property type="term" value="F:DNA binding"/>
    <property type="evidence" value="ECO:0007669"/>
    <property type="project" value="InterPro"/>
</dbReference>
<evidence type="ECO:0000256" key="2">
    <source>
        <dbReference type="ARBA" id="ARBA00022840"/>
    </source>
</evidence>
<dbReference type="SUPFAM" id="SSF47781">
    <property type="entry name" value="RuvA domain 2-like"/>
    <property type="match status" value="1"/>
</dbReference>
<keyword evidence="2" id="KW-0067">ATP-binding</keyword>
<evidence type="ECO:0000313" key="6">
    <source>
        <dbReference type="EMBL" id="OGG05212.1"/>
    </source>
</evidence>
<evidence type="ECO:0008006" key="8">
    <source>
        <dbReference type="Google" id="ProtNLM"/>
    </source>
</evidence>
<evidence type="ECO:0000313" key="7">
    <source>
        <dbReference type="Proteomes" id="UP000179129"/>
    </source>
</evidence>
<dbReference type="InterPro" id="IPR050534">
    <property type="entry name" value="Coronavir_polyprotein_1ab"/>
</dbReference>
<organism evidence="6 7">
    <name type="scientific">Candidatus Glassbacteria bacterium RIFCSPLOWO2_12_FULL_58_11</name>
    <dbReference type="NCBI Taxonomy" id="1817867"/>
    <lineage>
        <taxon>Bacteria</taxon>
        <taxon>Candidatus Glassiibacteriota</taxon>
    </lineage>
</organism>
<evidence type="ECO:0000256" key="3">
    <source>
        <dbReference type="SAM" id="MobiDB-lite"/>
    </source>
</evidence>
<name>A0A1F5YZ83_9BACT</name>
<dbReference type="InterPro" id="IPR027785">
    <property type="entry name" value="UvrD-like_helicase_C"/>
</dbReference>
<dbReference type="HAMAP" id="MF_01488">
    <property type="entry name" value="RecD2"/>
    <property type="match status" value="1"/>
</dbReference>
<dbReference type="Gene3D" id="1.10.150.20">
    <property type="entry name" value="5' to 3' exonuclease, C-terminal subdomain"/>
    <property type="match status" value="1"/>
</dbReference>
<dbReference type="InterPro" id="IPR003593">
    <property type="entry name" value="AAA+_ATPase"/>
</dbReference>
<dbReference type="Gene3D" id="3.40.50.300">
    <property type="entry name" value="P-loop containing nucleotide triphosphate hydrolases"/>
    <property type="match status" value="2"/>
</dbReference>
<dbReference type="SMART" id="SM00382">
    <property type="entry name" value="AAA"/>
    <property type="match status" value="1"/>
</dbReference>
<dbReference type="InterPro" id="IPR010994">
    <property type="entry name" value="RuvA_2-like"/>
</dbReference>
<dbReference type="InterPro" id="IPR006345">
    <property type="entry name" value="RecD2"/>
</dbReference>
<dbReference type="Pfam" id="PF14520">
    <property type="entry name" value="HHH_5"/>
    <property type="match status" value="1"/>
</dbReference>
<dbReference type="InterPro" id="IPR003583">
    <property type="entry name" value="Hlx-hairpin-Hlx_DNA-bd_motif"/>
</dbReference>
<accession>A0A1F5YZ83</accession>
<dbReference type="GO" id="GO:0006281">
    <property type="term" value="P:DNA repair"/>
    <property type="evidence" value="ECO:0007669"/>
    <property type="project" value="InterPro"/>
</dbReference>
<keyword evidence="1" id="KW-0547">Nucleotide-binding</keyword>
<dbReference type="CDD" id="cd17933">
    <property type="entry name" value="DEXSc_RecD-like"/>
    <property type="match status" value="1"/>
</dbReference>
<comment type="caution">
    <text evidence="6">The sequence shown here is derived from an EMBL/GenBank/DDBJ whole genome shotgun (WGS) entry which is preliminary data.</text>
</comment>
<dbReference type="GO" id="GO:0005524">
    <property type="term" value="F:ATP binding"/>
    <property type="evidence" value="ECO:0007669"/>
    <property type="project" value="UniProtKB-KW"/>
</dbReference>
<dbReference type="NCBIfam" id="TIGR01448">
    <property type="entry name" value="recD_rel"/>
    <property type="match status" value="1"/>
</dbReference>
<dbReference type="Gene3D" id="2.30.30.940">
    <property type="match status" value="1"/>
</dbReference>
<reference evidence="6 7" key="1">
    <citation type="journal article" date="2016" name="Nat. Commun.">
        <title>Thousands of microbial genomes shed light on interconnected biogeochemical processes in an aquifer system.</title>
        <authorList>
            <person name="Anantharaman K."/>
            <person name="Brown C.T."/>
            <person name="Hug L.A."/>
            <person name="Sharon I."/>
            <person name="Castelle C.J."/>
            <person name="Probst A.J."/>
            <person name="Thomas B.C."/>
            <person name="Singh A."/>
            <person name="Wilkins M.J."/>
            <person name="Karaoz U."/>
            <person name="Brodie E.L."/>
            <person name="Williams K.H."/>
            <person name="Hubbard S.S."/>
            <person name="Banfield J.F."/>
        </authorList>
    </citation>
    <scope>NUCLEOTIDE SEQUENCE [LARGE SCALE GENOMIC DNA]</scope>
</reference>
<dbReference type="InterPro" id="IPR041451">
    <property type="entry name" value="RecD2_SH13"/>
</dbReference>
<evidence type="ECO:0000259" key="4">
    <source>
        <dbReference type="SMART" id="SM00278"/>
    </source>
</evidence>
<dbReference type="CDD" id="cd18809">
    <property type="entry name" value="SF1_C_RecD"/>
    <property type="match status" value="1"/>
</dbReference>
<dbReference type="EMBL" id="MFIX01000079">
    <property type="protein sequence ID" value="OGG05212.1"/>
    <property type="molecule type" value="Genomic_DNA"/>
</dbReference>
<feature type="region of interest" description="Disordered" evidence="3">
    <location>
        <begin position="505"/>
        <end position="525"/>
    </location>
</feature>
<dbReference type="GO" id="GO:0043139">
    <property type="term" value="F:5'-3' DNA helicase activity"/>
    <property type="evidence" value="ECO:0007669"/>
    <property type="project" value="InterPro"/>
</dbReference>
<dbReference type="Pfam" id="PF18335">
    <property type="entry name" value="SH3_13"/>
    <property type="match status" value="1"/>
</dbReference>
<dbReference type="PANTHER" id="PTHR43788:SF6">
    <property type="entry name" value="DNA HELICASE B"/>
    <property type="match status" value="1"/>
</dbReference>
<feature type="domain" description="Helix-hairpin-helix DNA-binding motif class 1" evidence="4">
    <location>
        <begin position="119"/>
        <end position="138"/>
    </location>
</feature>
<dbReference type="STRING" id="1817867.A3F83_08530"/>
<dbReference type="InterPro" id="IPR027417">
    <property type="entry name" value="P-loop_NTPase"/>
</dbReference>
<feature type="domain" description="Helix-hairpin-helix DNA-binding motif class 1" evidence="4">
    <location>
        <begin position="183"/>
        <end position="202"/>
    </location>
</feature>
<proteinExistence type="inferred from homology"/>
<dbReference type="AlphaFoldDB" id="A0A1F5YZ83"/>
<dbReference type="Pfam" id="PF13604">
    <property type="entry name" value="AAA_30"/>
    <property type="match status" value="1"/>
</dbReference>
<evidence type="ECO:0000256" key="1">
    <source>
        <dbReference type="ARBA" id="ARBA00022741"/>
    </source>
</evidence>
<dbReference type="Gene3D" id="1.10.10.2220">
    <property type="match status" value="1"/>
</dbReference>
<dbReference type="InterPro" id="IPR029493">
    <property type="entry name" value="RecD2-like_HHH"/>
</dbReference>
<dbReference type="SUPFAM" id="SSF52540">
    <property type="entry name" value="P-loop containing nucleoside triphosphate hydrolases"/>
    <property type="match status" value="2"/>
</dbReference>
<feature type="domain" description="Helix-hairpin-helix DNA-binding motif class 1" evidence="4">
    <location>
        <begin position="84"/>
        <end position="105"/>
    </location>
</feature>
<dbReference type="PANTHER" id="PTHR43788">
    <property type="entry name" value="DNA2/NAM7 HELICASE FAMILY MEMBER"/>
    <property type="match status" value="1"/>
</dbReference>